<evidence type="ECO:0000313" key="1">
    <source>
        <dbReference type="EMBL" id="HEN41548.1"/>
    </source>
</evidence>
<dbReference type="EMBL" id="DSOV01000012">
    <property type="protein sequence ID" value="HEN41548.1"/>
    <property type="molecule type" value="Genomic_DNA"/>
</dbReference>
<gene>
    <name evidence="1" type="ORF">ENQ87_04095</name>
</gene>
<dbReference type="Gene3D" id="1.10.1130.20">
    <property type="match status" value="1"/>
</dbReference>
<proteinExistence type="predicted"/>
<protein>
    <submittedName>
        <fullName evidence="1">Cytochrome C</fullName>
    </submittedName>
</protein>
<name>A0A831XKY5_GEOME</name>
<sequence>MKLTKKDWFFIVLIVAVVGTFWAISGEVKTRKVPYDDNHKRFYDAFSSGADKITLDAQCPSCHFEGPGGIPFPKDHPLKPGDGPMRCLFCHKFKEKK</sequence>
<organism evidence="1">
    <name type="scientific">Geobacter metallireducens</name>
    <dbReference type="NCBI Taxonomy" id="28232"/>
    <lineage>
        <taxon>Bacteria</taxon>
        <taxon>Pseudomonadati</taxon>
        <taxon>Thermodesulfobacteriota</taxon>
        <taxon>Desulfuromonadia</taxon>
        <taxon>Geobacterales</taxon>
        <taxon>Geobacteraceae</taxon>
        <taxon>Geobacter</taxon>
    </lineage>
</organism>
<comment type="caution">
    <text evidence="1">The sequence shown here is derived from an EMBL/GenBank/DDBJ whole genome shotgun (WGS) entry which is preliminary data.</text>
</comment>
<accession>A0A831XKY5</accession>
<reference evidence="1" key="1">
    <citation type="journal article" date="2020" name="mSystems">
        <title>Genome- and Community-Level Interaction Insights into Carbon Utilization and Element Cycling Functions of Hydrothermarchaeota in Hydrothermal Sediment.</title>
        <authorList>
            <person name="Zhou Z."/>
            <person name="Liu Y."/>
            <person name="Xu W."/>
            <person name="Pan J."/>
            <person name="Luo Z.H."/>
            <person name="Li M."/>
        </authorList>
    </citation>
    <scope>NUCLEOTIDE SEQUENCE [LARGE SCALE GENOMIC DNA]</scope>
    <source>
        <strain evidence="1">SpSt-349</strain>
    </source>
</reference>
<dbReference type="AlphaFoldDB" id="A0A831XKY5"/>